<dbReference type="EMBL" id="UOEZ01000047">
    <property type="protein sequence ID" value="VAW36937.1"/>
    <property type="molecule type" value="Genomic_DNA"/>
</dbReference>
<comment type="function">
    <text evidence="1">The alpha subunit is responsible for the aldol cleavage of indoleglycerol phosphate to indole and glyceraldehyde 3-phosphate.</text>
</comment>
<evidence type="ECO:0000256" key="6">
    <source>
        <dbReference type="ARBA" id="ARBA00022822"/>
    </source>
</evidence>
<dbReference type="NCBIfam" id="TIGR00262">
    <property type="entry name" value="trpA"/>
    <property type="match status" value="1"/>
</dbReference>
<dbReference type="Pfam" id="PF00290">
    <property type="entry name" value="Trp_syntA"/>
    <property type="match status" value="1"/>
</dbReference>
<dbReference type="InterPro" id="IPR011060">
    <property type="entry name" value="RibuloseP-bd_barrel"/>
</dbReference>
<dbReference type="UniPathway" id="UPA00035">
    <property type="reaction ID" value="UER00044"/>
</dbReference>
<evidence type="ECO:0000256" key="5">
    <source>
        <dbReference type="ARBA" id="ARBA00022605"/>
    </source>
</evidence>
<evidence type="ECO:0000313" key="10">
    <source>
        <dbReference type="EMBL" id="VAW36937.1"/>
    </source>
</evidence>
<evidence type="ECO:0000256" key="4">
    <source>
        <dbReference type="ARBA" id="ARBA00012043"/>
    </source>
</evidence>
<gene>
    <name evidence="10" type="ORF">MNBD_DELTA02-960</name>
</gene>
<dbReference type="InterPro" id="IPR013785">
    <property type="entry name" value="Aldolase_TIM"/>
</dbReference>
<evidence type="ECO:0000256" key="7">
    <source>
        <dbReference type="ARBA" id="ARBA00023141"/>
    </source>
</evidence>
<dbReference type="PROSITE" id="PS00167">
    <property type="entry name" value="TRP_SYNTHASE_ALPHA"/>
    <property type="match status" value="1"/>
</dbReference>
<keyword evidence="8 10" id="KW-0456">Lyase</keyword>
<protein>
    <recommendedName>
        <fullName evidence="4">tryptophan synthase</fullName>
        <ecNumber evidence="4">4.2.1.20</ecNumber>
    </recommendedName>
</protein>
<dbReference type="FunFam" id="3.20.20.70:FF:000037">
    <property type="entry name" value="Tryptophan synthase alpha chain"/>
    <property type="match status" value="1"/>
</dbReference>
<dbReference type="EC" id="4.2.1.20" evidence="4"/>
<keyword evidence="7" id="KW-0057">Aromatic amino acid biosynthesis</keyword>
<dbReference type="GO" id="GO:0004834">
    <property type="term" value="F:tryptophan synthase activity"/>
    <property type="evidence" value="ECO:0007669"/>
    <property type="project" value="UniProtKB-EC"/>
</dbReference>
<sequence length="282" mass="29819">MKKLERKNGSRIEALFAALKEKKEKALITFITAGDPDLPTTKKIILELVDKGADIIELGIPFSDPMADGPTIQMASERALASGTTTSRVLSLVKEVRREGCAAPIVLFGYYNPVFVYGLDRFARDAKRAGADGVLIVDLPPEESGDLKEALEAEGMDFVYLLTPTSDASRIKLVAGRASGFVYYVSVAGVTGARKKLATSLQAAVKRVKAGIDLPIGVGFGISTPEQARAAARGAEGVIVGSAIVNIIAKHGAAKGSASEKGISKMVAEVGRFTKRLKTALR</sequence>
<proteinExistence type="inferred from homology"/>
<dbReference type="PANTHER" id="PTHR43406:SF1">
    <property type="entry name" value="TRYPTOPHAN SYNTHASE ALPHA CHAIN, CHLOROPLASTIC"/>
    <property type="match status" value="1"/>
</dbReference>
<dbReference type="InterPro" id="IPR018204">
    <property type="entry name" value="Trp_synthase_alpha_AS"/>
</dbReference>
<evidence type="ECO:0000256" key="1">
    <source>
        <dbReference type="ARBA" id="ARBA00003365"/>
    </source>
</evidence>
<organism evidence="10">
    <name type="scientific">hydrothermal vent metagenome</name>
    <dbReference type="NCBI Taxonomy" id="652676"/>
    <lineage>
        <taxon>unclassified sequences</taxon>
        <taxon>metagenomes</taxon>
        <taxon>ecological metagenomes</taxon>
    </lineage>
</organism>
<evidence type="ECO:0000256" key="3">
    <source>
        <dbReference type="ARBA" id="ARBA00011270"/>
    </source>
</evidence>
<name>A0A3B0VF55_9ZZZZ</name>
<dbReference type="HAMAP" id="MF_00131">
    <property type="entry name" value="Trp_synth_alpha"/>
    <property type="match status" value="1"/>
</dbReference>
<keyword evidence="6" id="KW-0822">Tryptophan biosynthesis</keyword>
<dbReference type="Gene3D" id="3.20.20.70">
    <property type="entry name" value="Aldolase class I"/>
    <property type="match status" value="1"/>
</dbReference>
<dbReference type="AlphaFoldDB" id="A0A3B0VF55"/>
<comment type="pathway">
    <text evidence="2">Amino-acid biosynthesis; L-tryptophan biosynthesis; L-tryptophan from chorismate: step 5/5.</text>
</comment>
<accession>A0A3B0VF55</accession>
<evidence type="ECO:0000256" key="2">
    <source>
        <dbReference type="ARBA" id="ARBA00004733"/>
    </source>
</evidence>
<comment type="subunit">
    <text evidence="3">Tetramer of two alpha and two beta chains.</text>
</comment>
<dbReference type="CDD" id="cd04724">
    <property type="entry name" value="Tryptophan_synthase_alpha"/>
    <property type="match status" value="1"/>
</dbReference>
<reference evidence="10" key="1">
    <citation type="submission" date="2018-06" db="EMBL/GenBank/DDBJ databases">
        <authorList>
            <person name="Zhirakovskaya E."/>
        </authorList>
    </citation>
    <scope>NUCLEOTIDE SEQUENCE</scope>
</reference>
<dbReference type="PANTHER" id="PTHR43406">
    <property type="entry name" value="TRYPTOPHAN SYNTHASE, ALPHA CHAIN"/>
    <property type="match status" value="1"/>
</dbReference>
<dbReference type="InterPro" id="IPR002028">
    <property type="entry name" value="Trp_synthase_suA"/>
</dbReference>
<keyword evidence="5" id="KW-0028">Amino-acid biosynthesis</keyword>
<comment type="catalytic activity">
    <reaction evidence="9">
        <text>(1S,2R)-1-C-(indol-3-yl)glycerol 3-phosphate + L-serine = D-glyceraldehyde 3-phosphate + L-tryptophan + H2O</text>
        <dbReference type="Rhea" id="RHEA:10532"/>
        <dbReference type="ChEBI" id="CHEBI:15377"/>
        <dbReference type="ChEBI" id="CHEBI:33384"/>
        <dbReference type="ChEBI" id="CHEBI:57912"/>
        <dbReference type="ChEBI" id="CHEBI:58866"/>
        <dbReference type="ChEBI" id="CHEBI:59776"/>
        <dbReference type="EC" id="4.2.1.20"/>
    </reaction>
</comment>
<evidence type="ECO:0000256" key="9">
    <source>
        <dbReference type="ARBA" id="ARBA00049047"/>
    </source>
</evidence>
<dbReference type="SUPFAM" id="SSF51366">
    <property type="entry name" value="Ribulose-phoshate binding barrel"/>
    <property type="match status" value="1"/>
</dbReference>
<evidence type="ECO:0000256" key="8">
    <source>
        <dbReference type="ARBA" id="ARBA00023239"/>
    </source>
</evidence>
<dbReference type="GO" id="GO:0005829">
    <property type="term" value="C:cytosol"/>
    <property type="evidence" value="ECO:0007669"/>
    <property type="project" value="TreeGrafter"/>
</dbReference>